<keyword evidence="2" id="KW-1185">Reference proteome</keyword>
<evidence type="ECO:0000313" key="2">
    <source>
        <dbReference type="Proteomes" id="UP000652761"/>
    </source>
</evidence>
<accession>A0A843X251</accession>
<reference evidence="1" key="1">
    <citation type="submission" date="2017-07" db="EMBL/GenBank/DDBJ databases">
        <title>Taro Niue Genome Assembly and Annotation.</title>
        <authorList>
            <person name="Atibalentja N."/>
            <person name="Keating K."/>
            <person name="Fields C.J."/>
        </authorList>
    </citation>
    <scope>NUCLEOTIDE SEQUENCE</scope>
    <source>
        <strain evidence="1">Niue_2</strain>
        <tissue evidence="1">Leaf</tissue>
    </source>
</reference>
<dbReference type="AlphaFoldDB" id="A0A843X251"/>
<protein>
    <submittedName>
        <fullName evidence="1">Uncharacterized protein</fullName>
    </submittedName>
</protein>
<proteinExistence type="predicted"/>
<dbReference type="EMBL" id="NMUH01004801">
    <property type="protein sequence ID" value="MQM10864.1"/>
    <property type="molecule type" value="Genomic_DNA"/>
</dbReference>
<sequence length="89" mass="9827">MDSKCVDIQADCVDTTGIVFKLSFWDSDLVSTPQGTVSTPQADYVDTQGDCVDATGYCFRSCFWDSHLVSTPQVDCVDTTESERLSTQR</sequence>
<gene>
    <name evidence="1" type="ORF">Taro_043762</name>
</gene>
<comment type="caution">
    <text evidence="1">The sequence shown here is derived from an EMBL/GenBank/DDBJ whole genome shotgun (WGS) entry which is preliminary data.</text>
</comment>
<dbReference type="Proteomes" id="UP000652761">
    <property type="component" value="Unassembled WGS sequence"/>
</dbReference>
<organism evidence="1 2">
    <name type="scientific">Colocasia esculenta</name>
    <name type="common">Wild taro</name>
    <name type="synonym">Arum esculentum</name>
    <dbReference type="NCBI Taxonomy" id="4460"/>
    <lineage>
        <taxon>Eukaryota</taxon>
        <taxon>Viridiplantae</taxon>
        <taxon>Streptophyta</taxon>
        <taxon>Embryophyta</taxon>
        <taxon>Tracheophyta</taxon>
        <taxon>Spermatophyta</taxon>
        <taxon>Magnoliopsida</taxon>
        <taxon>Liliopsida</taxon>
        <taxon>Araceae</taxon>
        <taxon>Aroideae</taxon>
        <taxon>Colocasieae</taxon>
        <taxon>Colocasia</taxon>
    </lineage>
</organism>
<name>A0A843X251_COLES</name>
<evidence type="ECO:0000313" key="1">
    <source>
        <dbReference type="EMBL" id="MQM10864.1"/>
    </source>
</evidence>